<dbReference type="GO" id="GO:0007166">
    <property type="term" value="P:cell surface receptor signaling pathway"/>
    <property type="evidence" value="ECO:0007669"/>
    <property type="project" value="InterPro"/>
</dbReference>
<evidence type="ECO:0000313" key="1">
    <source>
        <dbReference type="EMBL" id="CCA77576.1"/>
    </source>
</evidence>
<dbReference type="Proteomes" id="UP000007148">
    <property type="component" value="Unassembled WGS sequence"/>
</dbReference>
<dbReference type="AlphaFoldDB" id="G4U1Y3"/>
<dbReference type="EMBL" id="CAFZ01001744">
    <property type="protein sequence ID" value="CCA77576.1"/>
    <property type="molecule type" value="Genomic_DNA"/>
</dbReference>
<dbReference type="InterPro" id="IPR059179">
    <property type="entry name" value="MLKL-like_MCAfunc"/>
</dbReference>
<keyword evidence="2" id="KW-1185">Reference proteome</keyword>
<accession>G4U1Y3</accession>
<name>G4U1Y3_SERID</name>
<proteinExistence type="predicted"/>
<dbReference type="InParanoid" id="G4U1Y3"/>
<protein>
    <submittedName>
        <fullName evidence="1">Uncharacterized protein</fullName>
    </submittedName>
</protein>
<gene>
    <name evidence="1" type="ORF">PIIN_11553</name>
</gene>
<dbReference type="CDD" id="cd21037">
    <property type="entry name" value="MLKL_NTD"/>
    <property type="match status" value="1"/>
</dbReference>
<organism evidence="1 2">
    <name type="scientific">Serendipita indica (strain DSM 11827)</name>
    <name type="common">Root endophyte fungus</name>
    <name type="synonym">Piriformospora indica</name>
    <dbReference type="NCBI Taxonomy" id="1109443"/>
    <lineage>
        <taxon>Eukaryota</taxon>
        <taxon>Fungi</taxon>
        <taxon>Dikarya</taxon>
        <taxon>Basidiomycota</taxon>
        <taxon>Agaricomycotina</taxon>
        <taxon>Agaricomycetes</taxon>
        <taxon>Sebacinales</taxon>
        <taxon>Serendipitaceae</taxon>
        <taxon>Serendipita</taxon>
    </lineage>
</organism>
<comment type="caution">
    <text evidence="1">The sequence shown here is derived from an EMBL/GenBank/DDBJ whole genome shotgun (WGS) entry which is preliminary data.</text>
</comment>
<reference evidence="1 2" key="1">
    <citation type="journal article" date="2011" name="PLoS Pathog.">
        <title>Endophytic Life Strategies Decoded by Genome and Transcriptome Analyses of the Mutualistic Root Symbiont Piriformospora indica.</title>
        <authorList>
            <person name="Zuccaro A."/>
            <person name="Lahrmann U."/>
            <person name="Guldener U."/>
            <person name="Langen G."/>
            <person name="Pfiffi S."/>
            <person name="Biedenkopf D."/>
            <person name="Wong P."/>
            <person name="Samans B."/>
            <person name="Grimm C."/>
            <person name="Basiewicz M."/>
            <person name="Murat C."/>
            <person name="Martin F."/>
            <person name="Kogel K.H."/>
        </authorList>
    </citation>
    <scope>NUCLEOTIDE SEQUENCE [LARGE SCALE GENOMIC DNA]</scope>
    <source>
        <strain evidence="1 2">DSM 11827</strain>
    </source>
</reference>
<dbReference type="HOGENOM" id="CLU_1454956_0_0_1"/>
<dbReference type="InterPro" id="IPR036537">
    <property type="entry name" value="Adaptor_Cbl_N_dom_sf"/>
</dbReference>
<dbReference type="Gene3D" id="1.20.930.20">
    <property type="entry name" value="Adaptor protein Cbl, N-terminal domain"/>
    <property type="match status" value="1"/>
</dbReference>
<sequence>MESQIAIFEEYPEKNHQVDDSLRQPLLVYVRKLDEIQKTVEARTRSRLLTRAMKVDMDAGDIREFHQDIDDCHQRLTAALAVSSSLHIQAVKGDTEVLRVDTQVIKENTKTLLKDADIMIISQLPVVISTSSIVHNRCNPGTRVTVLDSLRRWGEGEFAEPIFWLCDIAGSDRPTRWLLLLLDRHY</sequence>
<evidence type="ECO:0000313" key="2">
    <source>
        <dbReference type="Proteomes" id="UP000007148"/>
    </source>
</evidence>